<evidence type="ECO:0000259" key="1">
    <source>
        <dbReference type="Pfam" id="PF18909"/>
    </source>
</evidence>
<reference evidence="2" key="1">
    <citation type="journal article" date="2021" name="Proc. Natl. Acad. Sci. U.S.A.">
        <title>A Catalog of Tens of Thousands of Viruses from Human Metagenomes Reveals Hidden Associations with Chronic Diseases.</title>
        <authorList>
            <person name="Tisza M.J."/>
            <person name="Buck C.B."/>
        </authorList>
    </citation>
    <scope>NUCLEOTIDE SEQUENCE</scope>
    <source>
        <strain evidence="2">Ctx254</strain>
    </source>
</reference>
<sequence>MIKDSGDRTEFETGAKRDMHAGKGRMDLLPWYGIMEVSKHCEEGALKYGEHNVDKGIPLHSLLDSASRHLAKYMVGMDDEDHLRAACWNLLWALNQRVTHPELDDRFAAKVGEVKKKNYQVLCPNCEATIIKENGQICDGVAWRVGVPNEKVELKCNYCNHSVIVSIKDILDDRFCSQEGEKLEPKKKQFRCAMCNRALTDLAQHIYPDVKVAYVRVSVRAIDLMCPNCEHITTFDMEDIKP</sequence>
<evidence type="ECO:0000313" key="2">
    <source>
        <dbReference type="EMBL" id="DAF86249.1"/>
    </source>
</evidence>
<organism evidence="2">
    <name type="scientific">Siphoviridae sp. ctx254</name>
    <dbReference type="NCBI Taxonomy" id="2825737"/>
    <lineage>
        <taxon>Viruses</taxon>
        <taxon>Duplodnaviria</taxon>
        <taxon>Heunggongvirae</taxon>
        <taxon>Uroviricota</taxon>
        <taxon>Caudoviricetes</taxon>
    </lineage>
</organism>
<dbReference type="EMBL" id="BK015941">
    <property type="protein sequence ID" value="DAF86249.1"/>
    <property type="molecule type" value="Genomic_DNA"/>
</dbReference>
<feature type="domain" description="dATP/dGTP diphosphohydrolase N-terminal" evidence="1">
    <location>
        <begin position="14"/>
        <end position="106"/>
    </location>
</feature>
<dbReference type="InterPro" id="IPR044038">
    <property type="entry name" value="dATP/dGTP_diPOhydrolase_N"/>
</dbReference>
<proteinExistence type="predicted"/>
<accession>A0A8S5TVL2</accession>
<name>A0A8S5TVL2_9CAUD</name>
<protein>
    <submittedName>
        <fullName evidence="2">Thaumarchaeal output domain 1</fullName>
    </submittedName>
</protein>
<dbReference type="Pfam" id="PF18909">
    <property type="entry name" value="dGTP_diPhyd_N"/>
    <property type="match status" value="1"/>
</dbReference>